<evidence type="ECO:0000256" key="1">
    <source>
        <dbReference type="SAM" id="Phobius"/>
    </source>
</evidence>
<evidence type="ECO:0000313" key="3">
    <source>
        <dbReference type="Proteomes" id="UP000678895"/>
    </source>
</evidence>
<proteinExistence type="predicted"/>
<keyword evidence="3" id="KW-1185">Reference proteome</keyword>
<sequence length="121" mass="13247">MQWYLKVLQNYVGFSGRARRTEFWMFILFNFLAAFVLGILDRILGLGGFLGGLYALAVLLPTIALWVRRLHDTGKSGLWLLIALIPAVGAIVLLVFACLDSEPAANQYGPNPKTGPLPVSA</sequence>
<protein>
    <submittedName>
        <fullName evidence="2">DUF805 domain-containing protein</fullName>
    </submittedName>
</protein>
<dbReference type="PANTHER" id="PTHR34980:SF2">
    <property type="entry name" value="INNER MEMBRANE PROTEIN YHAH-RELATED"/>
    <property type="match status" value="1"/>
</dbReference>
<evidence type="ECO:0000313" key="2">
    <source>
        <dbReference type="EMBL" id="GIO42718.1"/>
    </source>
</evidence>
<dbReference type="RefSeq" id="WP_301627467.1">
    <property type="nucleotide sequence ID" value="NZ_BORS01000007.1"/>
</dbReference>
<keyword evidence="1" id="KW-0472">Membrane</keyword>
<dbReference type="Proteomes" id="UP000678895">
    <property type="component" value="Unassembled WGS sequence"/>
</dbReference>
<dbReference type="AlphaFoldDB" id="A0A920CML0"/>
<feature type="transmembrane region" description="Helical" evidence="1">
    <location>
        <begin position="78"/>
        <end position="97"/>
    </location>
</feature>
<organism evidence="2 3">
    <name type="scientific">Paenibacillus apis</name>
    <dbReference type="NCBI Taxonomy" id="1792174"/>
    <lineage>
        <taxon>Bacteria</taxon>
        <taxon>Bacillati</taxon>
        <taxon>Bacillota</taxon>
        <taxon>Bacilli</taxon>
        <taxon>Bacillales</taxon>
        <taxon>Paenibacillaceae</taxon>
        <taxon>Paenibacillus</taxon>
    </lineage>
</organism>
<feature type="transmembrane region" description="Helical" evidence="1">
    <location>
        <begin position="21"/>
        <end position="40"/>
    </location>
</feature>
<keyword evidence="1" id="KW-1133">Transmembrane helix</keyword>
<gene>
    <name evidence="2" type="ORF">J41TS4_24760</name>
</gene>
<comment type="caution">
    <text evidence="2">The sequence shown here is derived from an EMBL/GenBank/DDBJ whole genome shotgun (WGS) entry which is preliminary data.</text>
</comment>
<keyword evidence="1" id="KW-0812">Transmembrane</keyword>
<dbReference type="Pfam" id="PF05656">
    <property type="entry name" value="DUF805"/>
    <property type="match status" value="1"/>
</dbReference>
<dbReference type="EMBL" id="BORS01000007">
    <property type="protein sequence ID" value="GIO42718.1"/>
    <property type="molecule type" value="Genomic_DNA"/>
</dbReference>
<reference evidence="2" key="1">
    <citation type="submission" date="2021-03" db="EMBL/GenBank/DDBJ databases">
        <title>Antimicrobial resistance genes in bacteria isolated from Japanese honey, and their potential for conferring macrolide and lincosamide resistance in the American foulbrood pathogen Paenibacillus larvae.</title>
        <authorList>
            <person name="Okamoto M."/>
            <person name="Kumagai M."/>
            <person name="Kanamori H."/>
            <person name="Takamatsu D."/>
        </authorList>
    </citation>
    <scope>NUCLEOTIDE SEQUENCE</scope>
    <source>
        <strain evidence="2">J41TS4</strain>
    </source>
</reference>
<dbReference type="InterPro" id="IPR008523">
    <property type="entry name" value="DUF805"/>
</dbReference>
<name>A0A920CML0_9BACL</name>
<dbReference type="PANTHER" id="PTHR34980">
    <property type="entry name" value="INNER MEMBRANE PROTEIN-RELATED-RELATED"/>
    <property type="match status" value="1"/>
</dbReference>
<dbReference type="GO" id="GO:0005886">
    <property type="term" value="C:plasma membrane"/>
    <property type="evidence" value="ECO:0007669"/>
    <property type="project" value="TreeGrafter"/>
</dbReference>
<feature type="transmembrane region" description="Helical" evidence="1">
    <location>
        <begin position="46"/>
        <end position="66"/>
    </location>
</feature>
<accession>A0A920CML0</accession>